<feature type="binding site" evidence="8">
    <location>
        <position position="118"/>
    </location>
    <ligand>
        <name>Mg(2+)</name>
        <dbReference type="ChEBI" id="CHEBI:18420"/>
        <note>catalytic</note>
    </ligand>
</feature>
<dbReference type="PIRSF" id="PIRSF036483">
    <property type="entry name" value="PFK_XF0274"/>
    <property type="match status" value="1"/>
</dbReference>
<dbReference type="Pfam" id="PF00365">
    <property type="entry name" value="PFK"/>
    <property type="match status" value="1"/>
</dbReference>
<evidence type="ECO:0000259" key="9">
    <source>
        <dbReference type="Pfam" id="PF00365"/>
    </source>
</evidence>
<dbReference type="AlphaFoldDB" id="B9XBC8"/>
<dbReference type="InterPro" id="IPR035966">
    <property type="entry name" value="PKF_sf"/>
</dbReference>
<feature type="site" description="Important for catalytic activity; stabilizes the transition state when the phosphoryl donor is PPi" evidence="8">
    <location>
        <position position="145"/>
    </location>
</feature>
<comment type="function">
    <text evidence="2 8">Catalyzes the phosphorylation of D-fructose 6-phosphate, the first committing step of glycolysis. Uses inorganic phosphate (PPi) as phosphoryl donor instead of ATP like common ATP-dependent phosphofructokinases (ATP-PFKs), which renders the reaction reversible, and can thus function both in glycolysis and gluconeogenesis. Consistently, PPi-PFK can replace the enzymes of both the forward (ATP-PFK) and reverse (fructose-bisphosphatase (FBPase)) reactions.</text>
</comment>
<dbReference type="NCBIfam" id="NF010675">
    <property type="entry name" value="PRK14072.1"/>
    <property type="match status" value="1"/>
</dbReference>
<dbReference type="STRING" id="320771.Cflav_PD5448"/>
<dbReference type="InterPro" id="IPR050929">
    <property type="entry name" value="PFKA"/>
</dbReference>
<dbReference type="GO" id="GO:0047334">
    <property type="term" value="F:diphosphate-fructose-6-phosphate 1-phosphotransferase activity"/>
    <property type="evidence" value="ECO:0007669"/>
    <property type="project" value="UniProtKB-EC"/>
</dbReference>
<protein>
    <recommendedName>
        <fullName evidence="8">Pyrophosphate--fructose 6-phosphate 1-phosphotransferase</fullName>
        <ecNumber evidence="8">2.7.1.90</ecNumber>
    </recommendedName>
    <alternativeName>
        <fullName evidence="8">6-phosphofructokinase, pyrophosphate dependent</fullName>
    </alternativeName>
    <alternativeName>
        <fullName evidence="8">PPi-dependent phosphofructokinase</fullName>
        <shortName evidence="8">PPi-PFK</shortName>
    </alternativeName>
    <alternativeName>
        <fullName evidence="8">Pyrophosphate-dependent 6-phosphofructose-1-kinase</fullName>
    </alternativeName>
</protein>
<proteinExistence type="inferred from homology"/>
<comment type="pathway">
    <text evidence="8">Carbohydrate degradation; glycolysis; D-glyceraldehyde 3-phosphate and glycerone phosphate from D-glucose: step 3/4.</text>
</comment>
<name>B9XBC8_PEDPL</name>
<feature type="domain" description="Phosphofructokinase" evidence="9">
    <location>
        <begin position="8"/>
        <end position="329"/>
    </location>
</feature>
<feature type="binding site" evidence="8">
    <location>
        <begin position="302"/>
        <end position="305"/>
    </location>
    <ligand>
        <name>substrate</name>
    </ligand>
</feature>
<comment type="caution">
    <text evidence="10">The sequence shown here is derived from an EMBL/GenBank/DDBJ whole genome shotgun (WGS) entry which is preliminary data.</text>
</comment>
<dbReference type="GO" id="GO:0006002">
    <property type="term" value="P:fructose 6-phosphate metabolic process"/>
    <property type="evidence" value="ECO:0007669"/>
    <property type="project" value="InterPro"/>
</dbReference>
<evidence type="ECO:0000313" key="10">
    <source>
        <dbReference type="EMBL" id="EEF62813.1"/>
    </source>
</evidence>
<dbReference type="InterPro" id="IPR022953">
    <property type="entry name" value="ATP_PFK"/>
</dbReference>
<evidence type="ECO:0000313" key="11">
    <source>
        <dbReference type="Proteomes" id="UP000003688"/>
    </source>
</evidence>
<feature type="site" description="Important for catalytic activity and substrate specificity; stabilizes the transition state when the phosphoryl donor is PPi; prevents ATP from binding by mimicking the alpha-phosphate group of ATP" evidence="8">
    <location>
        <position position="119"/>
    </location>
</feature>
<feature type="binding site" evidence="8">
    <location>
        <begin position="146"/>
        <end position="148"/>
    </location>
    <ligand>
        <name>substrate</name>
    </ligand>
</feature>
<evidence type="ECO:0000256" key="5">
    <source>
        <dbReference type="ARBA" id="ARBA00022777"/>
    </source>
</evidence>
<dbReference type="OrthoDB" id="9802503at2"/>
<accession>B9XBC8</accession>
<dbReference type="GO" id="GO:0003872">
    <property type="term" value="F:6-phosphofructokinase activity"/>
    <property type="evidence" value="ECO:0007669"/>
    <property type="project" value="UniProtKB-UniRule"/>
</dbReference>
<evidence type="ECO:0000256" key="7">
    <source>
        <dbReference type="ARBA" id="ARBA00048072"/>
    </source>
</evidence>
<organism evidence="10 11">
    <name type="scientific">Pedosphaera parvula (strain Ellin514)</name>
    <dbReference type="NCBI Taxonomy" id="320771"/>
    <lineage>
        <taxon>Bacteria</taxon>
        <taxon>Pseudomonadati</taxon>
        <taxon>Verrucomicrobiota</taxon>
        <taxon>Pedosphaerae</taxon>
        <taxon>Pedosphaerales</taxon>
        <taxon>Pedosphaeraceae</taxon>
        <taxon>Pedosphaera</taxon>
    </lineage>
</organism>
<dbReference type="SUPFAM" id="SSF53784">
    <property type="entry name" value="Phosphofructokinase"/>
    <property type="match status" value="1"/>
</dbReference>
<comment type="similarity">
    <text evidence="8">Belongs to the phosphofructokinase type A (PFKA) family. PPi-dependent PFK group II subfamily. Clade 'B2' sub-subfamily.</text>
</comment>
<comment type="activity regulation">
    <text evidence="8">Non-allosteric.</text>
</comment>
<dbReference type="EMBL" id="ABOX02000003">
    <property type="protein sequence ID" value="EEF62813.1"/>
    <property type="molecule type" value="Genomic_DNA"/>
</dbReference>
<comment type="catalytic activity">
    <reaction evidence="7 8">
        <text>beta-D-fructose 6-phosphate + diphosphate = beta-D-fructose 1,6-bisphosphate + phosphate + H(+)</text>
        <dbReference type="Rhea" id="RHEA:13613"/>
        <dbReference type="ChEBI" id="CHEBI:15378"/>
        <dbReference type="ChEBI" id="CHEBI:32966"/>
        <dbReference type="ChEBI" id="CHEBI:33019"/>
        <dbReference type="ChEBI" id="CHEBI:43474"/>
        <dbReference type="ChEBI" id="CHEBI:57634"/>
        <dbReference type="EC" id="2.7.1.90"/>
    </reaction>
</comment>
<evidence type="ECO:0000256" key="3">
    <source>
        <dbReference type="ARBA" id="ARBA00022679"/>
    </source>
</evidence>
<keyword evidence="6 8" id="KW-0460">Magnesium</keyword>
<dbReference type="EC" id="2.7.1.90" evidence="8"/>
<comment type="cofactor">
    <cofactor evidence="1 8">
        <name>Mg(2+)</name>
        <dbReference type="ChEBI" id="CHEBI:18420"/>
    </cofactor>
</comment>
<dbReference type="GO" id="GO:0005737">
    <property type="term" value="C:cytoplasm"/>
    <property type="evidence" value="ECO:0007669"/>
    <property type="project" value="UniProtKB-SubCell"/>
</dbReference>
<keyword evidence="4 8" id="KW-0479">Metal-binding</keyword>
<keyword evidence="11" id="KW-1185">Reference proteome</keyword>
<comment type="subunit">
    <text evidence="8">Homodimer.</text>
</comment>
<dbReference type="Proteomes" id="UP000003688">
    <property type="component" value="Unassembled WGS sequence"/>
</dbReference>
<keyword evidence="3 8" id="KW-0808">Transferase</keyword>
<evidence type="ECO:0000256" key="4">
    <source>
        <dbReference type="ARBA" id="ARBA00022723"/>
    </source>
</evidence>
<dbReference type="InterPro" id="IPR000023">
    <property type="entry name" value="Phosphofructokinase_dom"/>
</dbReference>
<evidence type="ECO:0000256" key="6">
    <source>
        <dbReference type="ARBA" id="ARBA00022842"/>
    </source>
</evidence>
<gene>
    <name evidence="8" type="primary">pfp</name>
    <name evidence="10" type="ORF">Cflav_PD5448</name>
</gene>
<keyword evidence="8" id="KW-0324">Glycolysis</keyword>
<feature type="active site" description="Proton acceptor" evidence="8">
    <location>
        <position position="148"/>
    </location>
</feature>
<dbReference type="Gene3D" id="3.40.50.460">
    <property type="entry name" value="Phosphofructokinase domain"/>
    <property type="match status" value="1"/>
</dbReference>
<feature type="binding site" evidence="8">
    <location>
        <begin position="194"/>
        <end position="196"/>
    </location>
    <ligand>
        <name>substrate</name>
    </ligand>
</feature>
<keyword evidence="5 8" id="KW-0418">Kinase</keyword>
<keyword evidence="8" id="KW-0963">Cytoplasm</keyword>
<dbReference type="GO" id="GO:0046872">
    <property type="term" value="F:metal ion binding"/>
    <property type="evidence" value="ECO:0007669"/>
    <property type="project" value="UniProtKB-KW"/>
</dbReference>
<reference evidence="10 11" key="1">
    <citation type="journal article" date="2011" name="J. Bacteriol.">
        <title>Genome sequence of 'Pedosphaera parvula' Ellin514, an aerobic Verrucomicrobial isolate from pasture soil.</title>
        <authorList>
            <person name="Kant R."/>
            <person name="van Passel M.W."/>
            <person name="Sangwan P."/>
            <person name="Palva A."/>
            <person name="Lucas S."/>
            <person name="Copeland A."/>
            <person name="Lapidus A."/>
            <person name="Glavina Del Rio T."/>
            <person name="Dalin E."/>
            <person name="Tice H."/>
            <person name="Bruce D."/>
            <person name="Goodwin L."/>
            <person name="Pitluck S."/>
            <person name="Chertkov O."/>
            <person name="Larimer F.W."/>
            <person name="Land M.L."/>
            <person name="Hauser L."/>
            <person name="Brettin T.S."/>
            <person name="Detter J.C."/>
            <person name="Han S."/>
            <person name="de Vos W.M."/>
            <person name="Janssen P.H."/>
            <person name="Smidt H."/>
        </authorList>
    </citation>
    <scope>NUCLEOTIDE SEQUENCE [LARGE SCALE GENOMIC DNA]</scope>
    <source>
        <strain evidence="10 11">Ellin514</strain>
    </source>
</reference>
<feature type="binding site" evidence="8">
    <location>
        <position position="251"/>
    </location>
    <ligand>
        <name>substrate</name>
    </ligand>
</feature>
<dbReference type="PRINTS" id="PR00476">
    <property type="entry name" value="PHFRCTKINASE"/>
</dbReference>
<dbReference type="InterPro" id="IPR011404">
    <property type="entry name" value="PPi-PFK"/>
</dbReference>
<dbReference type="UniPathway" id="UPA00109">
    <property type="reaction ID" value="UER00182"/>
</dbReference>
<evidence type="ECO:0000256" key="1">
    <source>
        <dbReference type="ARBA" id="ARBA00001946"/>
    </source>
</evidence>
<dbReference type="PANTHER" id="PTHR45770">
    <property type="entry name" value="ATP-DEPENDENT 6-PHOSPHOFRUCTOKINASE 1"/>
    <property type="match status" value="1"/>
</dbReference>
<dbReference type="HAMAP" id="MF_01978">
    <property type="entry name" value="Phosphofructokinase_II_B2"/>
    <property type="match status" value="1"/>
</dbReference>
<dbReference type="Gene3D" id="3.40.50.450">
    <property type="match status" value="1"/>
</dbReference>
<comment type="subcellular location">
    <subcellularLocation>
        <location evidence="8">Cytoplasm</location>
    </subcellularLocation>
</comment>
<dbReference type="RefSeq" id="WP_007413126.1">
    <property type="nucleotide sequence ID" value="NZ_ABOX02000003.1"/>
</dbReference>
<evidence type="ECO:0000256" key="2">
    <source>
        <dbReference type="ARBA" id="ARBA00003138"/>
    </source>
</evidence>
<sequence>MAELVGNLLVAQSGGPTAVINASVAGVIQEAGKHECIEEIYGGLNGILGILNEELIDINEEKAKTIEGLKYTPAAGLGTCRYKIDFKKKPEQASKDMDRLFEVFKAHNIRFFFYAGGNDSQDTAHKIHEEAIKRGHEMRVIGVPKTIDNDLPHTDHCPGYGSVIKYNAATVMEVAFDVSSMATDDGSCCLIEVMGRAAGWIAAGTVLAKRLESDAPHIILMPEIPLNEAVFLAKVKETVASHKYCIVVVGEGLKNAAGEEIGADKSRLDAFGHPVLSGAAERLAEIIQGKINLKTRTVKLGYAQRAAEHYASLTDSQEAVACGEAAVKAAVSGQSGLMVKIVRTQTSPYKWTTGLQPLGDIANVEHFLPRDWVTEDGFLPNQKFIEYARPLIEGEVKVPTEGGLPKFAVLEKVRIDKQLPPHVK</sequence>
<feature type="binding site" evidence="8">
    <location>
        <position position="15"/>
    </location>
    <ligand>
        <name>diphosphate</name>
        <dbReference type="ChEBI" id="CHEBI:33019"/>
    </ligand>
</feature>
<evidence type="ECO:0000256" key="8">
    <source>
        <dbReference type="HAMAP-Rule" id="MF_01978"/>
    </source>
</evidence>